<evidence type="ECO:0000256" key="1">
    <source>
        <dbReference type="SAM" id="SignalP"/>
    </source>
</evidence>
<protein>
    <recommendedName>
        <fullName evidence="4">Secreted protein</fullName>
    </recommendedName>
</protein>
<organism evidence="2 3">
    <name type="scientific">Salvia divinorum</name>
    <name type="common">Maria pastora</name>
    <name type="synonym">Diviner's sage</name>
    <dbReference type="NCBI Taxonomy" id="28513"/>
    <lineage>
        <taxon>Eukaryota</taxon>
        <taxon>Viridiplantae</taxon>
        <taxon>Streptophyta</taxon>
        <taxon>Embryophyta</taxon>
        <taxon>Tracheophyta</taxon>
        <taxon>Spermatophyta</taxon>
        <taxon>Magnoliopsida</taxon>
        <taxon>eudicotyledons</taxon>
        <taxon>Gunneridae</taxon>
        <taxon>Pentapetalae</taxon>
        <taxon>asterids</taxon>
        <taxon>lamiids</taxon>
        <taxon>Lamiales</taxon>
        <taxon>Lamiaceae</taxon>
        <taxon>Nepetoideae</taxon>
        <taxon>Mentheae</taxon>
        <taxon>Salviinae</taxon>
        <taxon>Salvia</taxon>
        <taxon>Salvia subgen. Calosphace</taxon>
    </lineage>
</organism>
<feature type="signal peptide" evidence="1">
    <location>
        <begin position="1"/>
        <end position="30"/>
    </location>
</feature>
<keyword evidence="3" id="KW-1185">Reference proteome</keyword>
<name>A0ABD1GBE9_SALDI</name>
<dbReference type="AlphaFoldDB" id="A0ABD1GBE9"/>
<proteinExistence type="predicted"/>
<keyword evidence="1" id="KW-0732">Signal</keyword>
<comment type="caution">
    <text evidence="2">The sequence shown here is derived from an EMBL/GenBank/DDBJ whole genome shotgun (WGS) entry which is preliminary data.</text>
</comment>
<accession>A0ABD1GBE9</accession>
<evidence type="ECO:0008006" key="4">
    <source>
        <dbReference type="Google" id="ProtNLM"/>
    </source>
</evidence>
<evidence type="ECO:0000313" key="3">
    <source>
        <dbReference type="Proteomes" id="UP001567538"/>
    </source>
</evidence>
<gene>
    <name evidence="2" type="ORF">AAHA92_25658</name>
</gene>
<feature type="chain" id="PRO_5044825819" description="Secreted protein" evidence="1">
    <location>
        <begin position="31"/>
        <end position="75"/>
    </location>
</feature>
<dbReference type="EMBL" id="JBEAFC010000009">
    <property type="protein sequence ID" value="KAL1541435.1"/>
    <property type="molecule type" value="Genomic_DNA"/>
</dbReference>
<dbReference type="Proteomes" id="UP001567538">
    <property type="component" value="Unassembled WGS sequence"/>
</dbReference>
<evidence type="ECO:0000313" key="2">
    <source>
        <dbReference type="EMBL" id="KAL1541435.1"/>
    </source>
</evidence>
<sequence length="75" mass="8489">MPIFFLHKIKSKSLILSISFLYFFGENSHAIPPTPYHFFAPAAPRRSSRPDVTTPAAVPILYLSSVRRLDTIRVS</sequence>
<reference evidence="2 3" key="1">
    <citation type="submission" date="2024-06" db="EMBL/GenBank/DDBJ databases">
        <title>A chromosome level genome sequence of Diviner's sage (Salvia divinorum).</title>
        <authorList>
            <person name="Ford S.A."/>
            <person name="Ro D.-K."/>
            <person name="Ness R.W."/>
            <person name="Phillips M.A."/>
        </authorList>
    </citation>
    <scope>NUCLEOTIDE SEQUENCE [LARGE SCALE GENOMIC DNA]</scope>
    <source>
        <strain evidence="2">SAF-2024a</strain>
        <tissue evidence="2">Leaf</tissue>
    </source>
</reference>